<proteinExistence type="inferred from homology"/>
<dbReference type="Pfam" id="PF05681">
    <property type="entry name" value="Fumerase"/>
    <property type="match status" value="1"/>
</dbReference>
<keyword evidence="6" id="KW-0004">4Fe-4S</keyword>
<dbReference type="Gene3D" id="3.20.130.10">
    <property type="entry name" value="Fe-S hydro-lyase, tartrate dehydratase beta-type, catalytic domain"/>
    <property type="match status" value="1"/>
</dbReference>
<dbReference type="SUPFAM" id="SSF117457">
    <property type="entry name" value="FumA C-terminal domain-like"/>
    <property type="match status" value="1"/>
</dbReference>
<keyword evidence="15" id="KW-1185">Reference proteome</keyword>
<comment type="subunit">
    <text evidence="4">Homodimer.</text>
</comment>
<dbReference type="OrthoDB" id="411469at2759"/>
<dbReference type="OMA" id="AGVLPMC"/>
<keyword evidence="7" id="KW-0816">Tricarboxylic acid cycle</keyword>
<dbReference type="RefSeq" id="XP_004991224.1">
    <property type="nucleotide sequence ID" value="XM_004991167.1"/>
</dbReference>
<gene>
    <name evidence="14" type="ORF">PTSG_08200</name>
</gene>
<dbReference type="PIRSF" id="PIRSF001394">
    <property type="entry name" value="Fe_dep_fumar_hy"/>
    <property type="match status" value="1"/>
</dbReference>
<comment type="pathway">
    <text evidence="2">Carbohydrate metabolism; tricarboxylic acid cycle; (S)-malate from fumarate: step 1/1.</text>
</comment>
<dbReference type="Proteomes" id="UP000007799">
    <property type="component" value="Unassembled WGS sequence"/>
</dbReference>
<evidence type="ECO:0000313" key="14">
    <source>
        <dbReference type="EMBL" id="EGD76852.1"/>
    </source>
</evidence>
<keyword evidence="10" id="KW-0411">Iron-sulfur</keyword>
<dbReference type="Pfam" id="PF05683">
    <property type="entry name" value="Fumerase_C"/>
    <property type="match status" value="1"/>
</dbReference>
<reference evidence="14" key="1">
    <citation type="submission" date="2009-08" db="EMBL/GenBank/DDBJ databases">
        <title>Annotation of Salpingoeca rosetta.</title>
        <authorList>
            <consortium name="The Broad Institute Genome Sequencing Platform"/>
            <person name="Russ C."/>
            <person name="Cuomo C."/>
            <person name="Burger G."/>
            <person name="Gray M.W."/>
            <person name="Holland P.W.H."/>
            <person name="King N."/>
            <person name="Lang F.B.F."/>
            <person name="Roger A.J."/>
            <person name="Ruiz-Trillo I."/>
            <person name="Young S.K."/>
            <person name="Zeng Q."/>
            <person name="Gargeya S."/>
            <person name="Alvarado L."/>
            <person name="Berlin A."/>
            <person name="Chapman S.B."/>
            <person name="Chen Z."/>
            <person name="Freedman E."/>
            <person name="Gellesch M."/>
            <person name="Goldberg J."/>
            <person name="Griggs A."/>
            <person name="Gujja S."/>
            <person name="Heilman E."/>
            <person name="Heiman D."/>
            <person name="Howarth C."/>
            <person name="Mehta T."/>
            <person name="Neiman D."/>
            <person name="Pearson M."/>
            <person name="Roberts A."/>
            <person name="Saif S."/>
            <person name="Shea T."/>
            <person name="Shenoy N."/>
            <person name="Sisk P."/>
            <person name="Stolte C."/>
            <person name="Sykes S."/>
            <person name="White J."/>
            <person name="Yandava C."/>
            <person name="Haas B."/>
            <person name="Nusbaum C."/>
            <person name="Birren B."/>
        </authorList>
    </citation>
    <scope>NUCLEOTIDE SEQUENCE [LARGE SCALE GENOMIC DNA]</scope>
    <source>
        <strain evidence="14">ATCC 50818</strain>
    </source>
</reference>
<dbReference type="eggNOG" id="ENOG502QT04">
    <property type="taxonomic scope" value="Eukaryota"/>
</dbReference>
<evidence type="ECO:0000256" key="2">
    <source>
        <dbReference type="ARBA" id="ARBA00004859"/>
    </source>
</evidence>
<dbReference type="KEGG" id="sre:PTSG_08200"/>
<dbReference type="InterPro" id="IPR036660">
    <property type="entry name" value="Fe-S_hydroAse_TtdB_cat_sf"/>
</dbReference>
<dbReference type="PANTHER" id="PTHR30389:SF0">
    <property type="entry name" value="FUMARATE HYDRATASE CLASS I, AEROBIC"/>
    <property type="match status" value="1"/>
</dbReference>
<dbReference type="PANTHER" id="PTHR30389">
    <property type="entry name" value="FUMARATE HYDRATASE-RELATED"/>
    <property type="match status" value="1"/>
</dbReference>
<dbReference type="EMBL" id="GL832975">
    <property type="protein sequence ID" value="EGD76852.1"/>
    <property type="molecule type" value="Genomic_DNA"/>
</dbReference>
<keyword evidence="8" id="KW-0479">Metal-binding</keyword>
<comment type="similarity">
    <text evidence="3">Belongs to the class-I fumarase family.</text>
</comment>
<evidence type="ECO:0000256" key="1">
    <source>
        <dbReference type="ARBA" id="ARBA00001966"/>
    </source>
</evidence>
<evidence type="ECO:0000256" key="5">
    <source>
        <dbReference type="ARBA" id="ARBA00012921"/>
    </source>
</evidence>
<evidence type="ECO:0000313" key="15">
    <source>
        <dbReference type="Proteomes" id="UP000007799"/>
    </source>
</evidence>
<dbReference type="InterPro" id="IPR004647">
    <property type="entry name" value="Fe-S_hydro-lyase_TtdB-typ_cat"/>
</dbReference>
<evidence type="ECO:0000256" key="10">
    <source>
        <dbReference type="ARBA" id="ARBA00023014"/>
    </source>
</evidence>
<organism evidence="15">
    <name type="scientific">Salpingoeca rosetta (strain ATCC 50818 / BSB-021)</name>
    <dbReference type="NCBI Taxonomy" id="946362"/>
    <lineage>
        <taxon>Eukaryota</taxon>
        <taxon>Choanoflagellata</taxon>
        <taxon>Craspedida</taxon>
        <taxon>Salpingoecidae</taxon>
        <taxon>Salpingoeca</taxon>
    </lineage>
</organism>
<sequence length="581" mass="64114">MQNNSINCSGEYDQQRESSTMLLRCVRAVSTASSRLQAAKMPSFHYQPVFEAAKPKDTQYKKLSGDHVTTTTVNGKEVLTVEPEAITMLAEQAMIDIAHLLRPGHLQQLSNILKDPEASANDKFVALELLKNANIAAGMVLPGCQDTGTGICIAKKGQYVWTDGKDEEAISRGIFDAYTRKNLRYSQVAPLDMFLEKNTGCNLPAQIDIYSTDGSEYNFEFLAKGGGSANKTFLFQQTKALLNEKNLLKFLEEKIKTLGTAACPPYHLAVVIGGLSAEMNLKTVKSASTRYYDNLHTTGNEYGRAFRDLEWEERIHKLTQNLGIGAQFGGKYFCHDVRVVRLPRHGASCPVGIGVSCSADRQALGKITKDGVFLEQLETNPGKYLPDVTEESLGASDEVVPVNLNQPMEEIRKQLSQYPIRTRLSLSGTLIVARDIAHAKLQERIDQGLGLPEYVKDHIIYYAGPAKTPEGYASGSFGPTTAGRMDSYVRSFMKEGGSFITLAKGNRSREVTNACKEYGGFYLGSIGGPAAILAKNCIKNVEVKEYEELGMEAIWKIDVENFPAFIVVDNKGNDFFQEWQV</sequence>
<dbReference type="GO" id="GO:0046872">
    <property type="term" value="F:metal ion binding"/>
    <property type="evidence" value="ECO:0007669"/>
    <property type="project" value="UniProtKB-KW"/>
</dbReference>
<protein>
    <recommendedName>
        <fullName evidence="5">fumarate hydratase</fullName>
        <ecNumber evidence="5">4.2.1.2</ecNumber>
    </recommendedName>
</protein>
<evidence type="ECO:0000256" key="6">
    <source>
        <dbReference type="ARBA" id="ARBA00022485"/>
    </source>
</evidence>
<dbReference type="AlphaFoldDB" id="F2UIA3"/>
<dbReference type="GeneID" id="16071785"/>
<feature type="domain" description="Fe-S hydro-lyase tartrate dehydratase beta-type catalytic" evidence="13">
    <location>
        <begin position="371"/>
        <end position="579"/>
    </location>
</feature>
<evidence type="ECO:0000259" key="12">
    <source>
        <dbReference type="Pfam" id="PF05681"/>
    </source>
</evidence>
<evidence type="ECO:0000256" key="9">
    <source>
        <dbReference type="ARBA" id="ARBA00023004"/>
    </source>
</evidence>
<evidence type="ECO:0000259" key="13">
    <source>
        <dbReference type="Pfam" id="PF05683"/>
    </source>
</evidence>
<dbReference type="STRING" id="946362.F2UIA3"/>
<dbReference type="GO" id="GO:0051539">
    <property type="term" value="F:4 iron, 4 sulfur cluster binding"/>
    <property type="evidence" value="ECO:0007669"/>
    <property type="project" value="UniProtKB-KW"/>
</dbReference>
<evidence type="ECO:0000256" key="8">
    <source>
        <dbReference type="ARBA" id="ARBA00022723"/>
    </source>
</evidence>
<keyword evidence="9" id="KW-0408">Iron</keyword>
<evidence type="ECO:0000256" key="7">
    <source>
        <dbReference type="ARBA" id="ARBA00022532"/>
    </source>
</evidence>
<accession>F2UIA3</accession>
<comment type="cofactor">
    <cofactor evidence="1">
        <name>[4Fe-4S] cluster</name>
        <dbReference type="ChEBI" id="CHEBI:49883"/>
    </cofactor>
</comment>
<dbReference type="EC" id="4.2.1.2" evidence="5"/>
<feature type="domain" description="Fe-S hydro-lyase tartrate dehydratase alpha-type catalytic" evidence="12">
    <location>
        <begin position="89"/>
        <end position="364"/>
    </location>
</feature>
<dbReference type="InParanoid" id="F2UIA3"/>
<keyword evidence="11" id="KW-0456">Lyase</keyword>
<name>F2UIA3_SALR5</name>
<evidence type="ECO:0000256" key="11">
    <source>
        <dbReference type="ARBA" id="ARBA00023239"/>
    </source>
</evidence>
<dbReference type="GO" id="GO:0004333">
    <property type="term" value="F:fumarate hydratase activity"/>
    <property type="evidence" value="ECO:0007669"/>
    <property type="project" value="UniProtKB-EC"/>
</dbReference>
<dbReference type="InterPro" id="IPR051208">
    <property type="entry name" value="Class-I_Fumarase/Tartrate_DH"/>
</dbReference>
<dbReference type="NCBIfam" id="TIGR00722">
    <property type="entry name" value="ttdA_fumA_fumB"/>
    <property type="match status" value="1"/>
</dbReference>
<dbReference type="NCBIfam" id="TIGR00723">
    <property type="entry name" value="ttdB_fumA_fumB"/>
    <property type="match status" value="1"/>
</dbReference>
<evidence type="ECO:0000256" key="4">
    <source>
        <dbReference type="ARBA" id="ARBA00011738"/>
    </source>
</evidence>
<dbReference type="GO" id="GO:0006099">
    <property type="term" value="P:tricarboxylic acid cycle"/>
    <property type="evidence" value="ECO:0007669"/>
    <property type="project" value="UniProtKB-KW"/>
</dbReference>
<dbReference type="InterPro" id="IPR011167">
    <property type="entry name" value="Fe_dep_fumarate_hydratase"/>
</dbReference>
<evidence type="ECO:0000256" key="3">
    <source>
        <dbReference type="ARBA" id="ARBA00008876"/>
    </source>
</evidence>
<dbReference type="InterPro" id="IPR004646">
    <property type="entry name" value="Fe-S_hydro-lyase_TtdA-typ_cat"/>
</dbReference>